<dbReference type="PANTHER" id="PTHR11085:SF10">
    <property type="entry name" value="NAD-DEPENDENT PROTEIN DEACYLASE SIRTUIN-5, MITOCHONDRIAL-RELATED"/>
    <property type="match status" value="1"/>
</dbReference>
<dbReference type="Pfam" id="PF02146">
    <property type="entry name" value="SIR2"/>
    <property type="match status" value="1"/>
</dbReference>
<dbReference type="InterPro" id="IPR003000">
    <property type="entry name" value="Sirtuin"/>
</dbReference>
<dbReference type="eggNOG" id="COG0846">
    <property type="taxonomic scope" value="Bacteria"/>
</dbReference>
<dbReference type="GO" id="GO:0017136">
    <property type="term" value="F:histone deacetylase activity, NAD-dependent"/>
    <property type="evidence" value="ECO:0007669"/>
    <property type="project" value="TreeGrafter"/>
</dbReference>
<dbReference type="EC" id="2.3.1.286" evidence="1"/>
<evidence type="ECO:0000256" key="4">
    <source>
        <dbReference type="PROSITE-ProRule" id="PRU00236"/>
    </source>
</evidence>
<evidence type="ECO:0000256" key="2">
    <source>
        <dbReference type="ARBA" id="ARBA00022679"/>
    </source>
</evidence>
<dbReference type="InterPro" id="IPR026590">
    <property type="entry name" value="Ssirtuin_cat_dom"/>
</dbReference>
<dbReference type="InterPro" id="IPR026591">
    <property type="entry name" value="Sirtuin_cat_small_dom_sf"/>
</dbReference>
<keyword evidence="3" id="KW-0520">NAD</keyword>
<keyword evidence="2" id="KW-0808">Transferase</keyword>
<accession>Z9JVS5</accession>
<dbReference type="EMBL" id="JDYK01000003">
    <property type="protein sequence ID" value="EWS82078.1"/>
    <property type="molecule type" value="Genomic_DNA"/>
</dbReference>
<evidence type="ECO:0000313" key="6">
    <source>
        <dbReference type="EMBL" id="EWS82078.1"/>
    </source>
</evidence>
<dbReference type="PATRIC" id="fig|396014.3.peg.616"/>
<dbReference type="SUPFAM" id="SSF52467">
    <property type="entry name" value="DHS-like NAD/FAD-binding domain"/>
    <property type="match status" value="1"/>
</dbReference>
<keyword evidence="7" id="KW-1185">Reference proteome</keyword>
<dbReference type="Gene3D" id="3.30.1600.10">
    <property type="entry name" value="SIR2/SIRT2 'Small Domain"/>
    <property type="match status" value="1"/>
</dbReference>
<dbReference type="InterPro" id="IPR029035">
    <property type="entry name" value="DHS-like_NAD/FAD-binding_dom"/>
</dbReference>
<evidence type="ECO:0000256" key="1">
    <source>
        <dbReference type="ARBA" id="ARBA00012928"/>
    </source>
</evidence>
<feature type="domain" description="Deacetylase sirtuin-type" evidence="5">
    <location>
        <begin position="37"/>
        <end position="317"/>
    </location>
</feature>
<dbReference type="OrthoDB" id="9800582at2"/>
<dbReference type="PANTHER" id="PTHR11085">
    <property type="entry name" value="NAD-DEPENDENT PROTEIN DEACYLASE SIRTUIN-5, MITOCHONDRIAL-RELATED"/>
    <property type="match status" value="1"/>
</dbReference>
<sequence length="317" mass="33890">MEPADVGRWFSTASPLATARGLRGRAWGPLPSELYGRQSPPAELDAALEILSGARTCVLSGAGMSTASGLPDYRGRDAVPRSPMTYQEFTGSDLARRRYWARSTVGWTRFAAARPNPGHDALARLGPLLPVHGIITQNVDDLHRRAGSSPVVDLHGRLDAVRCLGCDALTSRAVLHERLLAMNPEVAARLPQLAADAASAPDGDAEVDRTDAFRYPPCGLCGGVLKPDVVFFGESARPETVRRAMAILEESGALLVLGSSLTAWSGLRFVRAAERAGTPVVILNDGPTRGDVHARLRLHGRIESVLARWESRLAPAG</sequence>
<gene>
    <name evidence="6" type="ORF">BF93_10525</name>
</gene>
<proteinExistence type="predicted"/>
<organism evidence="6 7">
    <name type="scientific">Brachybacterium phenoliresistens</name>
    <dbReference type="NCBI Taxonomy" id="396014"/>
    <lineage>
        <taxon>Bacteria</taxon>
        <taxon>Bacillati</taxon>
        <taxon>Actinomycetota</taxon>
        <taxon>Actinomycetes</taxon>
        <taxon>Micrococcales</taxon>
        <taxon>Dermabacteraceae</taxon>
        <taxon>Brachybacterium</taxon>
    </lineage>
</organism>
<dbReference type="PROSITE" id="PS50305">
    <property type="entry name" value="SIRTUIN"/>
    <property type="match status" value="1"/>
</dbReference>
<protein>
    <recommendedName>
        <fullName evidence="1">protein acetyllysine N-acetyltransferase</fullName>
        <ecNumber evidence="1">2.3.1.286</ecNumber>
    </recommendedName>
</protein>
<dbReference type="GO" id="GO:0070403">
    <property type="term" value="F:NAD+ binding"/>
    <property type="evidence" value="ECO:0007669"/>
    <property type="project" value="InterPro"/>
</dbReference>
<dbReference type="InterPro" id="IPR050134">
    <property type="entry name" value="NAD-dep_sirtuin_deacylases"/>
</dbReference>
<reference evidence="6 7" key="1">
    <citation type="submission" date="2014-02" db="EMBL/GenBank/DDBJ databases">
        <title>Genome sequence of Brachybacterium phenoliresistens strain W13A50.</title>
        <authorList>
            <person name="Wang X."/>
        </authorList>
    </citation>
    <scope>NUCLEOTIDE SEQUENCE [LARGE SCALE GENOMIC DNA]</scope>
    <source>
        <strain evidence="6 7">W13A50</strain>
    </source>
</reference>
<dbReference type="RefSeq" id="WP_084148218.1">
    <property type="nucleotide sequence ID" value="NZ_KK069989.1"/>
</dbReference>
<dbReference type="Gene3D" id="3.40.50.1220">
    <property type="entry name" value="TPP-binding domain"/>
    <property type="match status" value="1"/>
</dbReference>
<dbReference type="AlphaFoldDB" id="Z9JVS5"/>
<dbReference type="HOGENOM" id="CLU_023643_3_2_11"/>
<dbReference type="STRING" id="396014.BF93_10525"/>
<comment type="caution">
    <text evidence="6">The sequence shown here is derived from an EMBL/GenBank/DDBJ whole genome shotgun (WGS) entry which is preliminary data.</text>
</comment>
<dbReference type="Proteomes" id="UP000023067">
    <property type="component" value="Unassembled WGS sequence"/>
</dbReference>
<evidence type="ECO:0000256" key="3">
    <source>
        <dbReference type="ARBA" id="ARBA00023027"/>
    </source>
</evidence>
<evidence type="ECO:0000259" key="5">
    <source>
        <dbReference type="PROSITE" id="PS50305"/>
    </source>
</evidence>
<name>Z9JVS5_9MICO</name>
<comment type="caution">
    <text evidence="4">Lacks conserved residue(s) required for the propagation of feature annotation.</text>
</comment>
<evidence type="ECO:0000313" key="7">
    <source>
        <dbReference type="Proteomes" id="UP000023067"/>
    </source>
</evidence>